<dbReference type="Gene3D" id="3.40.50.1820">
    <property type="entry name" value="alpha/beta hydrolase"/>
    <property type="match status" value="1"/>
</dbReference>
<dbReference type="Proteomes" id="UP000807306">
    <property type="component" value="Unassembled WGS sequence"/>
</dbReference>
<proteinExistence type="inferred from homology"/>
<dbReference type="GO" id="GO:0016298">
    <property type="term" value="F:lipase activity"/>
    <property type="evidence" value="ECO:0007669"/>
    <property type="project" value="InterPro"/>
</dbReference>
<dbReference type="GO" id="GO:0019915">
    <property type="term" value="P:lipid storage"/>
    <property type="evidence" value="ECO:0007669"/>
    <property type="project" value="InterPro"/>
</dbReference>
<evidence type="ECO:0000313" key="6">
    <source>
        <dbReference type="EMBL" id="KAF9527779.1"/>
    </source>
</evidence>
<keyword evidence="4" id="KW-0378">Hydrolase</keyword>
<sequence length="329" mass="36804">MAHLLPLLLPSFLQPLWLPYAETSSTYINAKFTHRGSLGDSHALWWPPRNGARPEQILLFVPGNPGLVDFYIPFLSAVYANSSSAGIAILAHGLLDHTPGIENAPSRYPADDILTIQVETSIEILDTITNTYPGVRVVTVAHSLGTWINLRMMKARPGAITSSFLLFPTLSNLANTPKGRLVWRLFSPLPRRILSSLAFLVDYIPDLVLAQLLPLWPEHQRLVMRRFASSSSCVNASIATAHAEMKEILDLDLESVEANRNRLWFYYGETDHWVGEEKTSFLKAFDPNGQSAQILHGPSEVPHEFCINHSDLLAKDCIQWLEMVHIPKP</sequence>
<dbReference type="EMBL" id="MU157858">
    <property type="protein sequence ID" value="KAF9527779.1"/>
    <property type="molecule type" value="Genomic_DNA"/>
</dbReference>
<dbReference type="SUPFAM" id="SSF53474">
    <property type="entry name" value="alpha/beta-Hydrolases"/>
    <property type="match status" value="1"/>
</dbReference>
<evidence type="ECO:0000313" key="7">
    <source>
        <dbReference type="Proteomes" id="UP000807306"/>
    </source>
</evidence>
<accession>A0A9P6JPK0</accession>
<comment type="subcellular location">
    <subcellularLocation>
        <location evidence="1">Lipid droplet</location>
    </subcellularLocation>
</comment>
<protein>
    <recommendedName>
        <fullName evidence="8">Lipid droplet-associated hydrolase</fullName>
    </recommendedName>
</protein>
<feature type="chain" id="PRO_5040292803" description="Lipid droplet-associated hydrolase" evidence="5">
    <location>
        <begin position="24"/>
        <end position="329"/>
    </location>
</feature>
<keyword evidence="5" id="KW-0732">Signal</keyword>
<dbReference type="InterPro" id="IPR019363">
    <property type="entry name" value="LDAH"/>
</dbReference>
<dbReference type="GO" id="GO:0005811">
    <property type="term" value="C:lipid droplet"/>
    <property type="evidence" value="ECO:0007669"/>
    <property type="project" value="UniProtKB-SubCell"/>
</dbReference>
<comment type="similarity">
    <text evidence="2">Belongs to the AB hydrolase superfamily. LDAH family.</text>
</comment>
<keyword evidence="3" id="KW-0551">Lipid droplet</keyword>
<reference evidence="6" key="1">
    <citation type="submission" date="2020-11" db="EMBL/GenBank/DDBJ databases">
        <authorList>
            <consortium name="DOE Joint Genome Institute"/>
            <person name="Ahrendt S."/>
            <person name="Riley R."/>
            <person name="Andreopoulos W."/>
            <person name="Labutti K."/>
            <person name="Pangilinan J."/>
            <person name="Ruiz-Duenas F.J."/>
            <person name="Barrasa J.M."/>
            <person name="Sanchez-Garcia M."/>
            <person name="Camarero S."/>
            <person name="Miyauchi S."/>
            <person name="Serrano A."/>
            <person name="Linde D."/>
            <person name="Babiker R."/>
            <person name="Drula E."/>
            <person name="Ayuso-Fernandez I."/>
            <person name="Pacheco R."/>
            <person name="Padilla G."/>
            <person name="Ferreira P."/>
            <person name="Barriuso J."/>
            <person name="Kellner H."/>
            <person name="Castanera R."/>
            <person name="Alfaro M."/>
            <person name="Ramirez L."/>
            <person name="Pisabarro A.G."/>
            <person name="Kuo A."/>
            <person name="Tritt A."/>
            <person name="Lipzen A."/>
            <person name="He G."/>
            <person name="Yan M."/>
            <person name="Ng V."/>
            <person name="Cullen D."/>
            <person name="Martin F."/>
            <person name="Rosso M.-N."/>
            <person name="Henrissat B."/>
            <person name="Hibbett D."/>
            <person name="Martinez A.T."/>
            <person name="Grigoriev I.V."/>
        </authorList>
    </citation>
    <scope>NUCLEOTIDE SEQUENCE</scope>
    <source>
        <strain evidence="6">CBS 506.95</strain>
    </source>
</reference>
<keyword evidence="7" id="KW-1185">Reference proteome</keyword>
<evidence type="ECO:0008006" key="8">
    <source>
        <dbReference type="Google" id="ProtNLM"/>
    </source>
</evidence>
<dbReference type="PANTHER" id="PTHR13390">
    <property type="entry name" value="LIPASE"/>
    <property type="match status" value="1"/>
</dbReference>
<dbReference type="PANTHER" id="PTHR13390:SF0">
    <property type="entry name" value="LIPID DROPLET-ASSOCIATED HYDROLASE"/>
    <property type="match status" value="1"/>
</dbReference>
<dbReference type="AlphaFoldDB" id="A0A9P6JPK0"/>
<name>A0A9P6JPK0_9AGAR</name>
<evidence type="ECO:0000256" key="2">
    <source>
        <dbReference type="ARBA" id="ARBA00008300"/>
    </source>
</evidence>
<evidence type="ECO:0000256" key="1">
    <source>
        <dbReference type="ARBA" id="ARBA00004502"/>
    </source>
</evidence>
<evidence type="ECO:0000256" key="5">
    <source>
        <dbReference type="SAM" id="SignalP"/>
    </source>
</evidence>
<dbReference type="InterPro" id="IPR029058">
    <property type="entry name" value="AB_hydrolase_fold"/>
</dbReference>
<dbReference type="Pfam" id="PF10230">
    <property type="entry name" value="LIDHydrolase"/>
    <property type="match status" value="1"/>
</dbReference>
<comment type="caution">
    <text evidence="6">The sequence shown here is derived from an EMBL/GenBank/DDBJ whole genome shotgun (WGS) entry which is preliminary data.</text>
</comment>
<organism evidence="6 7">
    <name type="scientific">Crepidotus variabilis</name>
    <dbReference type="NCBI Taxonomy" id="179855"/>
    <lineage>
        <taxon>Eukaryota</taxon>
        <taxon>Fungi</taxon>
        <taxon>Dikarya</taxon>
        <taxon>Basidiomycota</taxon>
        <taxon>Agaricomycotina</taxon>
        <taxon>Agaricomycetes</taxon>
        <taxon>Agaricomycetidae</taxon>
        <taxon>Agaricales</taxon>
        <taxon>Agaricineae</taxon>
        <taxon>Crepidotaceae</taxon>
        <taxon>Crepidotus</taxon>
    </lineage>
</organism>
<evidence type="ECO:0000256" key="4">
    <source>
        <dbReference type="ARBA" id="ARBA00022801"/>
    </source>
</evidence>
<evidence type="ECO:0000256" key="3">
    <source>
        <dbReference type="ARBA" id="ARBA00022677"/>
    </source>
</evidence>
<gene>
    <name evidence="6" type="ORF">CPB83DRAFT_855611</name>
</gene>
<feature type="signal peptide" evidence="5">
    <location>
        <begin position="1"/>
        <end position="23"/>
    </location>
</feature>
<dbReference type="OrthoDB" id="448051at2759"/>